<organism evidence="1 2">
    <name type="scientific">Homarus americanus</name>
    <name type="common">American lobster</name>
    <dbReference type="NCBI Taxonomy" id="6706"/>
    <lineage>
        <taxon>Eukaryota</taxon>
        <taxon>Metazoa</taxon>
        <taxon>Ecdysozoa</taxon>
        <taxon>Arthropoda</taxon>
        <taxon>Crustacea</taxon>
        <taxon>Multicrustacea</taxon>
        <taxon>Malacostraca</taxon>
        <taxon>Eumalacostraca</taxon>
        <taxon>Eucarida</taxon>
        <taxon>Decapoda</taxon>
        <taxon>Pleocyemata</taxon>
        <taxon>Astacidea</taxon>
        <taxon>Nephropoidea</taxon>
        <taxon>Nephropidae</taxon>
        <taxon>Homarus</taxon>
    </lineage>
</organism>
<gene>
    <name evidence="1" type="ORF">Hamer_G023924</name>
</gene>
<reference evidence="1" key="1">
    <citation type="journal article" date="2021" name="Sci. Adv.">
        <title>The American lobster genome reveals insights on longevity, neural, and immune adaptations.</title>
        <authorList>
            <person name="Polinski J.M."/>
            <person name="Zimin A.V."/>
            <person name="Clark K.F."/>
            <person name="Kohn A.B."/>
            <person name="Sadowski N."/>
            <person name="Timp W."/>
            <person name="Ptitsyn A."/>
            <person name="Khanna P."/>
            <person name="Romanova D.Y."/>
            <person name="Williams P."/>
            <person name="Greenwood S.J."/>
            <person name="Moroz L.L."/>
            <person name="Walt D.R."/>
            <person name="Bodnar A.G."/>
        </authorList>
    </citation>
    <scope>NUCLEOTIDE SEQUENCE</scope>
    <source>
        <strain evidence="1">GMGI-L3</strain>
    </source>
</reference>
<comment type="caution">
    <text evidence="1">The sequence shown here is derived from an EMBL/GenBank/DDBJ whole genome shotgun (WGS) entry which is preliminary data.</text>
</comment>
<evidence type="ECO:0000313" key="2">
    <source>
        <dbReference type="Proteomes" id="UP000747542"/>
    </source>
</evidence>
<evidence type="ECO:0000313" key="1">
    <source>
        <dbReference type="EMBL" id="KAG7164096.1"/>
    </source>
</evidence>
<name>A0A8J5JXE0_HOMAM</name>
<keyword evidence="2" id="KW-1185">Reference proteome</keyword>
<protein>
    <submittedName>
        <fullName evidence="1">Uncharacterized protein</fullName>
    </submittedName>
</protein>
<proteinExistence type="predicted"/>
<accession>A0A8J5JXE0</accession>
<dbReference type="AlphaFoldDB" id="A0A8J5JXE0"/>
<dbReference type="EMBL" id="JAHLQT010025664">
    <property type="protein sequence ID" value="KAG7164096.1"/>
    <property type="molecule type" value="Genomic_DNA"/>
</dbReference>
<sequence>MRRPGQCLTELMPLTSAEWTKHLEVNSKKEDKNVKRIFKQPSYLIVKFIARILKFSRGRTLTQKYRSSTTTQQLLYNREHPEGDTLSLIESPVPNDITTFGRLPKQSDWDPAFTVPRDIADCKFITKLNPMTTFSEIVNRH</sequence>
<dbReference type="Proteomes" id="UP000747542">
    <property type="component" value="Unassembled WGS sequence"/>
</dbReference>